<evidence type="ECO:0000256" key="1">
    <source>
        <dbReference type="SAM" id="SignalP"/>
    </source>
</evidence>
<dbReference type="Proteomes" id="UP000789342">
    <property type="component" value="Unassembled WGS sequence"/>
</dbReference>
<evidence type="ECO:0000313" key="3">
    <source>
        <dbReference type="Proteomes" id="UP000789342"/>
    </source>
</evidence>
<dbReference type="AlphaFoldDB" id="A0A9N8Z753"/>
<proteinExistence type="predicted"/>
<dbReference type="EMBL" id="CAJVPV010000896">
    <property type="protein sequence ID" value="CAG8478021.1"/>
    <property type="molecule type" value="Genomic_DNA"/>
</dbReference>
<feature type="signal peptide" evidence="1">
    <location>
        <begin position="1"/>
        <end position="22"/>
    </location>
</feature>
<keyword evidence="1" id="KW-0732">Signal</keyword>
<name>A0A9N8Z753_9GLOM</name>
<keyword evidence="3" id="KW-1185">Reference proteome</keyword>
<sequence length="167" mass="18554">MNYRISIITLLFILAQIFAIDARHRHVCTVTTAIPKTVTLTTCNKTTPTQTYEVPEYPHFKKYCKTTTTVTISPTVTHCATCCEISGGPGWENTILIGKNTVTYTDDTTPQDCCKSCMADSKCAQWAFVFSECQHNVGTTCQGRRVAHENSGIMRCTGEGCYPKYKS</sequence>
<dbReference type="OrthoDB" id="2364641at2759"/>
<gene>
    <name evidence="2" type="ORF">AMORRO_LOCUS2173</name>
</gene>
<protein>
    <submittedName>
        <fullName evidence="2">12738_t:CDS:1</fullName>
    </submittedName>
</protein>
<comment type="caution">
    <text evidence="2">The sequence shown here is derived from an EMBL/GenBank/DDBJ whole genome shotgun (WGS) entry which is preliminary data.</text>
</comment>
<accession>A0A9N8Z753</accession>
<feature type="chain" id="PRO_5040415882" evidence="1">
    <location>
        <begin position="23"/>
        <end position="167"/>
    </location>
</feature>
<reference evidence="2" key="1">
    <citation type="submission" date="2021-06" db="EMBL/GenBank/DDBJ databases">
        <authorList>
            <person name="Kallberg Y."/>
            <person name="Tangrot J."/>
            <person name="Rosling A."/>
        </authorList>
    </citation>
    <scope>NUCLEOTIDE SEQUENCE</scope>
    <source>
        <strain evidence="2">CL551</strain>
    </source>
</reference>
<organism evidence="2 3">
    <name type="scientific">Acaulospora morrowiae</name>
    <dbReference type="NCBI Taxonomy" id="94023"/>
    <lineage>
        <taxon>Eukaryota</taxon>
        <taxon>Fungi</taxon>
        <taxon>Fungi incertae sedis</taxon>
        <taxon>Mucoromycota</taxon>
        <taxon>Glomeromycotina</taxon>
        <taxon>Glomeromycetes</taxon>
        <taxon>Diversisporales</taxon>
        <taxon>Acaulosporaceae</taxon>
        <taxon>Acaulospora</taxon>
    </lineage>
</organism>
<evidence type="ECO:0000313" key="2">
    <source>
        <dbReference type="EMBL" id="CAG8478021.1"/>
    </source>
</evidence>